<sequence>MLSTTSYIFSNDGRATAFRRAVRSDVAHRQEYVVPGSGASAREVQRAYLRYCQEQQEQGQSDSAHQAPPSYTPSVNNQAPPPYTPFTDDQAPPPYTYSTVSNMTPTAQLNMLLYSNTSTPPSPPEYTEAIATPPPSYESVVATRTTSDSTTTTTDQPPSRTRLSTIFAGCTTRTSRKQVQKQAIQALDLVVVPRSGVSGLPARPSKKPGILRRMSGKVQDSAGSFPL</sequence>
<reference evidence="2" key="2">
    <citation type="submission" date="2021-08" db="EMBL/GenBank/DDBJ databases">
        <authorList>
            <person name="Gostincar C."/>
            <person name="Sun X."/>
            <person name="Song Z."/>
            <person name="Gunde-Cimerman N."/>
        </authorList>
    </citation>
    <scope>NUCLEOTIDE SEQUENCE</scope>
    <source>
        <strain evidence="2">EXF-9911</strain>
    </source>
</reference>
<accession>A0A9P8EU45</accession>
<name>A0A9P8EU45_AURME</name>
<dbReference type="AlphaFoldDB" id="A0A9P8EU45"/>
<dbReference type="Proteomes" id="UP000779574">
    <property type="component" value="Unassembled WGS sequence"/>
</dbReference>
<dbReference type="EMBL" id="JAHFXF010000056">
    <property type="protein sequence ID" value="KAG9698328.1"/>
    <property type="molecule type" value="Genomic_DNA"/>
</dbReference>
<comment type="caution">
    <text evidence="2">The sequence shown here is derived from an EMBL/GenBank/DDBJ whole genome shotgun (WGS) entry which is preliminary data.</text>
</comment>
<evidence type="ECO:0000256" key="1">
    <source>
        <dbReference type="SAM" id="MobiDB-lite"/>
    </source>
</evidence>
<proteinExistence type="predicted"/>
<gene>
    <name evidence="2" type="ORF">KCU76_g2339</name>
</gene>
<protein>
    <submittedName>
        <fullName evidence="2">Uncharacterized protein</fullName>
    </submittedName>
</protein>
<evidence type="ECO:0000313" key="3">
    <source>
        <dbReference type="Proteomes" id="UP000779574"/>
    </source>
</evidence>
<evidence type="ECO:0000313" key="2">
    <source>
        <dbReference type="EMBL" id="KAG9698328.1"/>
    </source>
</evidence>
<organism evidence="2 3">
    <name type="scientific">Aureobasidium melanogenum</name>
    <name type="common">Aureobasidium pullulans var. melanogenum</name>
    <dbReference type="NCBI Taxonomy" id="46634"/>
    <lineage>
        <taxon>Eukaryota</taxon>
        <taxon>Fungi</taxon>
        <taxon>Dikarya</taxon>
        <taxon>Ascomycota</taxon>
        <taxon>Pezizomycotina</taxon>
        <taxon>Dothideomycetes</taxon>
        <taxon>Dothideomycetidae</taxon>
        <taxon>Dothideales</taxon>
        <taxon>Saccotheciaceae</taxon>
        <taxon>Aureobasidium</taxon>
    </lineage>
</organism>
<feature type="compositionally biased region" description="Polar residues" evidence="1">
    <location>
        <begin position="54"/>
        <end position="64"/>
    </location>
</feature>
<feature type="region of interest" description="Disordered" evidence="1">
    <location>
        <begin position="54"/>
        <end position="101"/>
    </location>
</feature>
<feature type="non-terminal residue" evidence="2">
    <location>
        <position position="227"/>
    </location>
</feature>
<feature type="region of interest" description="Disordered" evidence="1">
    <location>
        <begin position="199"/>
        <end position="227"/>
    </location>
</feature>
<reference evidence="2" key="1">
    <citation type="journal article" date="2021" name="J Fungi (Basel)">
        <title>Virulence traits and population genomics of the black yeast Aureobasidium melanogenum.</title>
        <authorList>
            <person name="Cernosa A."/>
            <person name="Sun X."/>
            <person name="Gostincar C."/>
            <person name="Fang C."/>
            <person name="Gunde-Cimerman N."/>
            <person name="Song Z."/>
        </authorList>
    </citation>
    <scope>NUCLEOTIDE SEQUENCE</scope>
    <source>
        <strain evidence="2">EXF-9911</strain>
    </source>
</reference>
<dbReference type="OrthoDB" id="3927702at2759"/>